<keyword evidence="3" id="KW-1185">Reference proteome</keyword>
<feature type="domain" description="VOC" evidence="1">
    <location>
        <begin position="3"/>
        <end position="127"/>
    </location>
</feature>
<name>A0A1N6E0R7_9BACT</name>
<dbReference type="InterPro" id="IPR029068">
    <property type="entry name" value="Glyas_Bleomycin-R_OHBP_Dase"/>
</dbReference>
<sequence length="131" mass="14886">MGLLNFISPNFIVSNLQETVSFYVEKLGFEVWHLVPEEAPFFAMIGRENISIMMKEIGPDAAPIPNSSHHPWANWDAYINTSDPDQLYEEFRSRGVTFRQPLKVNDDGILGFEVTDTNGYVLFFGKPNLSV</sequence>
<dbReference type="OrthoDB" id="9796521at2"/>
<reference evidence="2 3" key="1">
    <citation type="submission" date="2016-11" db="EMBL/GenBank/DDBJ databases">
        <authorList>
            <person name="Jaros S."/>
            <person name="Januszkiewicz K."/>
            <person name="Wedrychowicz H."/>
        </authorList>
    </citation>
    <scope>NUCLEOTIDE SEQUENCE [LARGE SCALE GENOMIC DNA]</scope>
    <source>
        <strain evidence="2 3">DSM 24787</strain>
    </source>
</reference>
<dbReference type="RefSeq" id="WP_074238380.1">
    <property type="nucleotide sequence ID" value="NZ_FSRA01000001.1"/>
</dbReference>
<evidence type="ECO:0000313" key="2">
    <source>
        <dbReference type="EMBL" id="SIN76592.1"/>
    </source>
</evidence>
<dbReference type="EMBL" id="FSRA01000001">
    <property type="protein sequence ID" value="SIN76592.1"/>
    <property type="molecule type" value="Genomic_DNA"/>
</dbReference>
<accession>A0A1N6E0R7</accession>
<evidence type="ECO:0000313" key="3">
    <source>
        <dbReference type="Proteomes" id="UP000185003"/>
    </source>
</evidence>
<protein>
    <submittedName>
        <fullName evidence="2">Glyoxalase-like domain-containing protein</fullName>
    </submittedName>
</protein>
<dbReference type="InterPro" id="IPR004360">
    <property type="entry name" value="Glyas_Fos-R_dOase_dom"/>
</dbReference>
<dbReference type="Pfam" id="PF00903">
    <property type="entry name" value="Glyoxalase"/>
    <property type="match status" value="1"/>
</dbReference>
<dbReference type="AlphaFoldDB" id="A0A1N6E0R7"/>
<gene>
    <name evidence="2" type="ORF">SAMN04488055_1220</name>
</gene>
<dbReference type="InterPro" id="IPR037523">
    <property type="entry name" value="VOC_core"/>
</dbReference>
<dbReference type="STRING" id="536979.SAMN04488055_1220"/>
<dbReference type="Gene3D" id="3.10.180.10">
    <property type="entry name" value="2,3-Dihydroxybiphenyl 1,2-Dioxygenase, domain 1"/>
    <property type="match status" value="1"/>
</dbReference>
<organism evidence="2 3">
    <name type="scientific">Chitinophaga niabensis</name>
    <dbReference type="NCBI Taxonomy" id="536979"/>
    <lineage>
        <taxon>Bacteria</taxon>
        <taxon>Pseudomonadati</taxon>
        <taxon>Bacteroidota</taxon>
        <taxon>Chitinophagia</taxon>
        <taxon>Chitinophagales</taxon>
        <taxon>Chitinophagaceae</taxon>
        <taxon>Chitinophaga</taxon>
    </lineage>
</organism>
<proteinExistence type="predicted"/>
<evidence type="ECO:0000259" key="1">
    <source>
        <dbReference type="PROSITE" id="PS51819"/>
    </source>
</evidence>
<dbReference type="PROSITE" id="PS51819">
    <property type="entry name" value="VOC"/>
    <property type="match status" value="1"/>
</dbReference>
<dbReference type="Proteomes" id="UP000185003">
    <property type="component" value="Unassembled WGS sequence"/>
</dbReference>
<dbReference type="SUPFAM" id="SSF54593">
    <property type="entry name" value="Glyoxalase/Bleomycin resistance protein/Dihydroxybiphenyl dioxygenase"/>
    <property type="match status" value="1"/>
</dbReference>